<keyword evidence="5" id="KW-0183">Conidiation</keyword>
<feature type="coiled-coil region" evidence="8">
    <location>
        <begin position="524"/>
        <end position="578"/>
    </location>
</feature>
<evidence type="ECO:0000313" key="12">
    <source>
        <dbReference type="Proteomes" id="UP000184300"/>
    </source>
</evidence>
<dbReference type="VEuPathDB" id="FungiDB:ASPGLDRAFT_51912"/>
<evidence type="ECO:0000256" key="5">
    <source>
        <dbReference type="ARBA" id="ARBA00023321"/>
    </source>
</evidence>
<dbReference type="GO" id="GO:0030435">
    <property type="term" value="P:sporulation resulting in formation of a cellular spore"/>
    <property type="evidence" value="ECO:0007669"/>
    <property type="project" value="UniProtKB-KW"/>
</dbReference>
<dbReference type="GO" id="GO:0003677">
    <property type="term" value="F:DNA binding"/>
    <property type="evidence" value="ECO:0007669"/>
    <property type="project" value="InterPro"/>
</dbReference>
<evidence type="ECO:0000259" key="10">
    <source>
        <dbReference type="PROSITE" id="PS51299"/>
    </source>
</evidence>
<dbReference type="SMART" id="SM01252">
    <property type="entry name" value="KilA-N"/>
    <property type="match status" value="1"/>
</dbReference>
<dbReference type="Gene3D" id="3.10.260.10">
    <property type="entry name" value="Transcription regulator HTH, APSES-type DNA-binding domain"/>
    <property type="match status" value="1"/>
</dbReference>
<dbReference type="InterPro" id="IPR003163">
    <property type="entry name" value="Tscrpt_reg_HTH_APSES-type"/>
</dbReference>
<dbReference type="InterPro" id="IPR002110">
    <property type="entry name" value="Ankyrin_rpt"/>
</dbReference>
<dbReference type="PROSITE" id="PS50088">
    <property type="entry name" value="ANK_REPEAT"/>
    <property type="match status" value="1"/>
</dbReference>
<dbReference type="FunFam" id="1.25.40.20:FF:000291">
    <property type="entry name" value="APSES transcription factor, putative"/>
    <property type="match status" value="1"/>
</dbReference>
<evidence type="ECO:0000256" key="3">
    <source>
        <dbReference type="ARBA" id="ARBA00022969"/>
    </source>
</evidence>
<gene>
    <name evidence="11" type="ORF">ASPGLDRAFT_51912</name>
</gene>
<dbReference type="Gene3D" id="1.25.40.20">
    <property type="entry name" value="Ankyrin repeat-containing domain"/>
    <property type="match status" value="1"/>
</dbReference>
<dbReference type="InterPro" id="IPR051642">
    <property type="entry name" value="SWI6-like"/>
</dbReference>
<reference evidence="12" key="1">
    <citation type="journal article" date="2017" name="Genome Biol.">
        <title>Comparative genomics reveals high biological diversity and specific adaptations in the industrially and medically important fungal genus Aspergillus.</title>
        <authorList>
            <person name="de Vries R.P."/>
            <person name="Riley R."/>
            <person name="Wiebenga A."/>
            <person name="Aguilar-Osorio G."/>
            <person name="Amillis S."/>
            <person name="Uchima C.A."/>
            <person name="Anderluh G."/>
            <person name="Asadollahi M."/>
            <person name="Askin M."/>
            <person name="Barry K."/>
            <person name="Battaglia E."/>
            <person name="Bayram O."/>
            <person name="Benocci T."/>
            <person name="Braus-Stromeyer S.A."/>
            <person name="Caldana C."/>
            <person name="Canovas D."/>
            <person name="Cerqueira G.C."/>
            <person name="Chen F."/>
            <person name="Chen W."/>
            <person name="Choi C."/>
            <person name="Clum A."/>
            <person name="Dos Santos R.A."/>
            <person name="Damasio A.R."/>
            <person name="Diallinas G."/>
            <person name="Emri T."/>
            <person name="Fekete E."/>
            <person name="Flipphi M."/>
            <person name="Freyberg S."/>
            <person name="Gallo A."/>
            <person name="Gournas C."/>
            <person name="Habgood R."/>
            <person name="Hainaut M."/>
            <person name="Harispe M.L."/>
            <person name="Henrissat B."/>
            <person name="Hilden K.S."/>
            <person name="Hope R."/>
            <person name="Hossain A."/>
            <person name="Karabika E."/>
            <person name="Karaffa L."/>
            <person name="Karanyi Z."/>
            <person name="Krasevec N."/>
            <person name="Kuo A."/>
            <person name="Kusch H."/>
            <person name="LaButti K."/>
            <person name="Lagendijk E.L."/>
            <person name="Lapidus A."/>
            <person name="Levasseur A."/>
            <person name="Lindquist E."/>
            <person name="Lipzen A."/>
            <person name="Logrieco A.F."/>
            <person name="MacCabe A."/>
            <person name="Maekelae M.R."/>
            <person name="Malavazi I."/>
            <person name="Melin P."/>
            <person name="Meyer V."/>
            <person name="Mielnichuk N."/>
            <person name="Miskei M."/>
            <person name="Molnar A.P."/>
            <person name="Mule G."/>
            <person name="Ngan C.Y."/>
            <person name="Orejas M."/>
            <person name="Orosz E."/>
            <person name="Ouedraogo J.P."/>
            <person name="Overkamp K.M."/>
            <person name="Park H.-S."/>
            <person name="Perrone G."/>
            <person name="Piumi F."/>
            <person name="Punt P.J."/>
            <person name="Ram A.F."/>
            <person name="Ramon A."/>
            <person name="Rauscher S."/>
            <person name="Record E."/>
            <person name="Riano-Pachon D.M."/>
            <person name="Robert V."/>
            <person name="Roehrig J."/>
            <person name="Ruller R."/>
            <person name="Salamov A."/>
            <person name="Salih N.S."/>
            <person name="Samson R.A."/>
            <person name="Sandor E."/>
            <person name="Sanguinetti M."/>
            <person name="Schuetze T."/>
            <person name="Sepcic K."/>
            <person name="Shelest E."/>
            <person name="Sherlock G."/>
            <person name="Sophianopoulou V."/>
            <person name="Squina F.M."/>
            <person name="Sun H."/>
            <person name="Susca A."/>
            <person name="Todd R.B."/>
            <person name="Tsang A."/>
            <person name="Unkles S.E."/>
            <person name="van de Wiele N."/>
            <person name="van Rossen-Uffink D."/>
            <person name="Oliveira J.V."/>
            <person name="Vesth T.C."/>
            <person name="Visser J."/>
            <person name="Yu J.-H."/>
            <person name="Zhou M."/>
            <person name="Andersen M.R."/>
            <person name="Archer D.B."/>
            <person name="Baker S.E."/>
            <person name="Benoit I."/>
            <person name="Brakhage A.A."/>
            <person name="Braus G.H."/>
            <person name="Fischer R."/>
            <person name="Frisvad J.C."/>
            <person name="Goldman G.H."/>
            <person name="Houbraken J."/>
            <person name="Oakley B."/>
            <person name="Pocsi I."/>
            <person name="Scazzocchio C."/>
            <person name="Seiboth B."/>
            <person name="vanKuyk P.A."/>
            <person name="Wortman J."/>
            <person name="Dyer P.S."/>
            <person name="Grigoriev I.V."/>
        </authorList>
    </citation>
    <scope>NUCLEOTIDE SEQUENCE [LARGE SCALE GENOMIC DNA]</scope>
    <source>
        <strain evidence="12">CBS 516.65</strain>
    </source>
</reference>
<sequence>MGDVDYSKIYSATYSNVPVYEYKLETDSVMRRRSDDWINATHILKAAGFDKPARTRILEREVQKGVHEKVQGGYGKYQGTWIPLPEGRQLAERNNIIDKLRPIIEYVAGDRSPPPAPKHSTASKPRAPKNTANARKTANANANANANEDVFSAVKQHHPMGPPSFPHEQYEMSTGMEEDESIEQATLESSSMVADEEMMPMSQHGGAYSRKRKRGINEVAAMSLSEQEHILYGDQLLDYFMTVGDAPEATRIPPPEPPANFQVDRPIDDSGNTALHWACAMGDLEIVRDLLHRGADVKALSVHEETPLVRAVLFTNNYEKRTFPTLLDLLFDTVSFRDWFGATIFHHISETTRSKGKWKSSRYYCEILLDKLRQMCSQDELDLLLSCQDSNGDVAALVAARNGAFRLVNLLLTCCPRASDLVNEKGETATSISQRAQHAESDIPPAPSSITMGNDHIDGEVTGPVNTDAQVDDPPPDPSAATSDLISKIGVIMAEASKKLSTSYGNTKPNQQDSDDIANPETLYEQLEQDRQKIQRQSAALAAKEAEHGSVDAQLGRYDQLKRNYESLLEQVQQSRLLERAPALEDNKPPSTRDHNELMTTYYLSRQLCSAQKVRRTALKDLAQQTADAGVSTKFDVHRKLVALATGLKEDELDPMAAELAETLEFDRMDGKGSGAQSPEPQRQQAQNKEPASLPFPGPVPVDA</sequence>
<dbReference type="STRING" id="1160497.A0A1L9V7U6"/>
<feature type="repeat" description="ANK" evidence="7">
    <location>
        <begin position="270"/>
        <end position="302"/>
    </location>
</feature>
<name>A0A1L9V7U6_ASPGL</name>
<dbReference type="RefSeq" id="XP_022396702.1">
    <property type="nucleotide sequence ID" value="XM_022547638.1"/>
</dbReference>
<evidence type="ECO:0000256" key="2">
    <source>
        <dbReference type="ARBA" id="ARBA00022737"/>
    </source>
</evidence>
<evidence type="ECO:0000256" key="4">
    <source>
        <dbReference type="ARBA" id="ARBA00023043"/>
    </source>
</evidence>
<keyword evidence="12" id="KW-1185">Reference proteome</keyword>
<evidence type="ECO:0000256" key="1">
    <source>
        <dbReference type="ARBA" id="ARBA00019309"/>
    </source>
</evidence>
<keyword evidence="3" id="KW-0749">Sporulation</keyword>
<dbReference type="FunFam" id="3.10.260.10:FF:000001">
    <property type="entry name" value="APSES transcription factor (MbpA)"/>
    <property type="match status" value="1"/>
</dbReference>
<dbReference type="SUPFAM" id="SSF54616">
    <property type="entry name" value="DNA-binding domain of Mlu1-box binding protein MBP1"/>
    <property type="match status" value="1"/>
</dbReference>
<dbReference type="Proteomes" id="UP000184300">
    <property type="component" value="Unassembled WGS sequence"/>
</dbReference>
<dbReference type="InterPro" id="IPR036770">
    <property type="entry name" value="Ankyrin_rpt-contain_sf"/>
</dbReference>
<dbReference type="PANTHER" id="PTHR43828">
    <property type="entry name" value="ASPARAGINASE"/>
    <property type="match status" value="1"/>
</dbReference>
<dbReference type="GO" id="GO:0048315">
    <property type="term" value="P:conidium formation"/>
    <property type="evidence" value="ECO:0007669"/>
    <property type="project" value="UniProtKB-KW"/>
</dbReference>
<feature type="domain" description="HTH APSES-type" evidence="10">
    <location>
        <begin position="9"/>
        <end position="115"/>
    </location>
</feature>
<keyword evidence="2" id="KW-0677">Repeat</keyword>
<dbReference type="SUPFAM" id="SSF48403">
    <property type="entry name" value="Ankyrin repeat"/>
    <property type="match status" value="1"/>
</dbReference>
<dbReference type="GO" id="GO:0030907">
    <property type="term" value="C:MBF transcription complex"/>
    <property type="evidence" value="ECO:0007669"/>
    <property type="project" value="TreeGrafter"/>
</dbReference>
<feature type="region of interest" description="Disordered" evidence="9">
    <location>
        <begin position="664"/>
        <end position="704"/>
    </location>
</feature>
<protein>
    <recommendedName>
        <fullName evidence="1">Cell pattern formation-associated protein stuA</fullName>
    </recommendedName>
    <alternativeName>
        <fullName evidence="6">Stunted protein A</fullName>
    </alternativeName>
</protein>
<proteinExistence type="predicted"/>
<feature type="compositionally biased region" description="Polar residues" evidence="9">
    <location>
        <begin position="675"/>
        <end position="690"/>
    </location>
</feature>
<dbReference type="PROSITE" id="PS51299">
    <property type="entry name" value="HTH_APSES"/>
    <property type="match status" value="1"/>
</dbReference>
<dbReference type="InterPro" id="IPR036887">
    <property type="entry name" value="HTH_APSES_sf"/>
</dbReference>
<dbReference type="SMART" id="SM00248">
    <property type="entry name" value="ANK"/>
    <property type="match status" value="2"/>
</dbReference>
<evidence type="ECO:0000256" key="7">
    <source>
        <dbReference type="PROSITE-ProRule" id="PRU00023"/>
    </source>
</evidence>
<dbReference type="PROSITE" id="PS50297">
    <property type="entry name" value="ANK_REP_REGION"/>
    <property type="match status" value="1"/>
</dbReference>
<evidence type="ECO:0000256" key="6">
    <source>
        <dbReference type="ARBA" id="ARBA00031907"/>
    </source>
</evidence>
<dbReference type="EMBL" id="KV878913">
    <property type="protein sequence ID" value="OJJ80004.1"/>
    <property type="molecule type" value="Genomic_DNA"/>
</dbReference>
<dbReference type="GeneID" id="34463899"/>
<dbReference type="GO" id="GO:0033309">
    <property type="term" value="C:SBF transcription complex"/>
    <property type="evidence" value="ECO:0007669"/>
    <property type="project" value="TreeGrafter"/>
</dbReference>
<dbReference type="InterPro" id="IPR018004">
    <property type="entry name" value="KilA/APSES_HTH"/>
</dbReference>
<dbReference type="OrthoDB" id="6718656at2759"/>
<evidence type="ECO:0000256" key="9">
    <source>
        <dbReference type="SAM" id="MobiDB-lite"/>
    </source>
</evidence>
<feature type="region of interest" description="Disordered" evidence="9">
    <location>
        <begin position="108"/>
        <end position="136"/>
    </location>
</feature>
<accession>A0A1L9V7U6</accession>
<dbReference type="Pfam" id="PF04383">
    <property type="entry name" value="KilA-N"/>
    <property type="match status" value="1"/>
</dbReference>
<dbReference type="PANTHER" id="PTHR43828:SF15">
    <property type="entry name" value="TRANSCRIPTION FACTOR MBP1"/>
    <property type="match status" value="1"/>
</dbReference>
<evidence type="ECO:0000313" key="11">
    <source>
        <dbReference type="EMBL" id="OJJ80004.1"/>
    </source>
</evidence>
<keyword evidence="4 7" id="KW-0040">ANK repeat</keyword>
<feature type="compositionally biased region" description="Pro residues" evidence="9">
    <location>
        <begin position="694"/>
        <end position="704"/>
    </location>
</feature>
<dbReference type="AlphaFoldDB" id="A0A1L9V7U6"/>
<dbReference type="GO" id="GO:0001228">
    <property type="term" value="F:DNA-binding transcription activator activity, RNA polymerase II-specific"/>
    <property type="evidence" value="ECO:0007669"/>
    <property type="project" value="UniProtKB-ARBA"/>
</dbReference>
<evidence type="ECO:0000256" key="8">
    <source>
        <dbReference type="SAM" id="Coils"/>
    </source>
</evidence>
<dbReference type="Pfam" id="PF00023">
    <property type="entry name" value="Ank"/>
    <property type="match status" value="1"/>
</dbReference>
<organism evidence="11 12">
    <name type="scientific">Aspergillus glaucus CBS 516.65</name>
    <dbReference type="NCBI Taxonomy" id="1160497"/>
    <lineage>
        <taxon>Eukaryota</taxon>
        <taxon>Fungi</taxon>
        <taxon>Dikarya</taxon>
        <taxon>Ascomycota</taxon>
        <taxon>Pezizomycotina</taxon>
        <taxon>Eurotiomycetes</taxon>
        <taxon>Eurotiomycetidae</taxon>
        <taxon>Eurotiales</taxon>
        <taxon>Aspergillaceae</taxon>
        <taxon>Aspergillus</taxon>
        <taxon>Aspergillus subgen. Aspergillus</taxon>
    </lineage>
</organism>
<keyword evidence="8" id="KW-0175">Coiled coil</keyword>
<feature type="region of interest" description="Disordered" evidence="9">
    <location>
        <begin position="429"/>
        <end position="483"/>
    </location>
</feature>